<evidence type="ECO:0000313" key="1">
    <source>
        <dbReference type="Ensembl" id="ENSVURP00010031200.1"/>
    </source>
</evidence>
<protein>
    <submittedName>
        <fullName evidence="1">Uncharacterized protein</fullName>
    </submittedName>
</protein>
<proteinExistence type="predicted"/>
<reference evidence="2" key="1">
    <citation type="submission" date="2018-12" db="EMBL/GenBank/DDBJ databases">
        <authorList>
            <person name="Yazar S."/>
        </authorList>
    </citation>
    <scope>NUCLEOTIDE SEQUENCE [LARGE SCALE GENOMIC DNA]</scope>
</reference>
<dbReference type="GeneTree" id="ENSGT00940000170327"/>
<reference evidence="1" key="2">
    <citation type="submission" date="2025-08" db="UniProtKB">
        <authorList>
            <consortium name="Ensembl"/>
        </authorList>
    </citation>
    <scope>IDENTIFICATION</scope>
</reference>
<name>A0A4X2MC66_VOMUR</name>
<dbReference type="AlphaFoldDB" id="A0A4X2MC66"/>
<evidence type="ECO:0000313" key="2">
    <source>
        <dbReference type="Proteomes" id="UP000314987"/>
    </source>
</evidence>
<organism evidence="1 2">
    <name type="scientific">Vombatus ursinus</name>
    <name type="common">Common wombat</name>
    <dbReference type="NCBI Taxonomy" id="29139"/>
    <lineage>
        <taxon>Eukaryota</taxon>
        <taxon>Metazoa</taxon>
        <taxon>Chordata</taxon>
        <taxon>Craniata</taxon>
        <taxon>Vertebrata</taxon>
        <taxon>Euteleostomi</taxon>
        <taxon>Mammalia</taxon>
        <taxon>Metatheria</taxon>
        <taxon>Diprotodontia</taxon>
        <taxon>Vombatidae</taxon>
        <taxon>Vombatus</taxon>
    </lineage>
</organism>
<keyword evidence="2" id="KW-1185">Reference proteome</keyword>
<reference evidence="1" key="3">
    <citation type="submission" date="2025-09" db="UniProtKB">
        <authorList>
            <consortium name="Ensembl"/>
        </authorList>
    </citation>
    <scope>IDENTIFICATION</scope>
</reference>
<dbReference type="Ensembl" id="ENSVURT00010035531.1">
    <property type="protein sequence ID" value="ENSVURP00010031200.1"/>
    <property type="gene ID" value="ENSVURG00010023861.1"/>
</dbReference>
<sequence length="67" mass="7224">MVSCKEGMGSGSTSSTSTICVASSKGESNLGDVAMKQVKIDRLTIKEFPEQNLGKLFMAQAFQEYNN</sequence>
<accession>A0A4X2MC66</accession>
<dbReference type="Proteomes" id="UP000314987">
    <property type="component" value="Unassembled WGS sequence"/>
</dbReference>
<dbReference type="OMA" id="SAMKQIN"/>
<dbReference type="STRING" id="29139.ENSVURP00010031200"/>